<dbReference type="PANTHER" id="PTHR43877">
    <property type="entry name" value="AMINOALKYLPHOSPHONATE N-ACETYLTRANSFERASE-RELATED-RELATED"/>
    <property type="match status" value="1"/>
</dbReference>
<dbReference type="InterPro" id="IPR050832">
    <property type="entry name" value="Bact_Acetyltransf"/>
</dbReference>
<protein>
    <recommendedName>
        <fullName evidence="3">N-acetyltransferase domain-containing protein</fullName>
    </recommendedName>
</protein>
<reference evidence="4" key="1">
    <citation type="submission" date="2020-02" db="EMBL/GenBank/DDBJ databases">
        <authorList>
            <person name="Meier V. D."/>
        </authorList>
    </citation>
    <scope>NUCLEOTIDE SEQUENCE</scope>
    <source>
        <strain evidence="4">AVDCRST_MAG08</strain>
    </source>
</reference>
<proteinExistence type="predicted"/>
<dbReference type="InterPro" id="IPR016181">
    <property type="entry name" value="Acyl_CoA_acyltransferase"/>
</dbReference>
<dbReference type="Pfam" id="PF00583">
    <property type="entry name" value="Acetyltransf_1"/>
    <property type="match status" value="1"/>
</dbReference>
<dbReference type="SUPFAM" id="SSF55729">
    <property type="entry name" value="Acyl-CoA N-acyltransferases (Nat)"/>
    <property type="match status" value="1"/>
</dbReference>
<dbReference type="InterPro" id="IPR000182">
    <property type="entry name" value="GNAT_dom"/>
</dbReference>
<evidence type="ECO:0000256" key="2">
    <source>
        <dbReference type="ARBA" id="ARBA00023315"/>
    </source>
</evidence>
<sequence length="162" mass="16939">MPAECLVRPFEAGDAEAVAALVAALNREEGQNRAVTPDSAELRAAFLGGDPAGFLLVAQIEAAPVGYATGHATYETEYAARGFYMGDLYVAQGHRRRGVGRALVAGMAAGARARGARFLWWTALPGNAGAHGFYRAIGCRDEALRAFVLADAAFGRLADAAP</sequence>
<name>A0A6J4JJ02_9PROT</name>
<keyword evidence="2" id="KW-0012">Acyltransferase</keyword>
<dbReference type="EMBL" id="CADCTG010000272">
    <property type="protein sequence ID" value="CAA9278601.1"/>
    <property type="molecule type" value="Genomic_DNA"/>
</dbReference>
<dbReference type="CDD" id="cd04301">
    <property type="entry name" value="NAT_SF"/>
    <property type="match status" value="1"/>
</dbReference>
<gene>
    <name evidence="4" type="ORF">AVDCRST_MAG08-3568</name>
</gene>
<organism evidence="4">
    <name type="scientific">uncultured Acetobacteraceae bacterium</name>
    <dbReference type="NCBI Taxonomy" id="169975"/>
    <lineage>
        <taxon>Bacteria</taxon>
        <taxon>Pseudomonadati</taxon>
        <taxon>Pseudomonadota</taxon>
        <taxon>Alphaproteobacteria</taxon>
        <taxon>Acetobacterales</taxon>
        <taxon>Acetobacteraceae</taxon>
        <taxon>environmental samples</taxon>
    </lineage>
</organism>
<dbReference type="PROSITE" id="PS51186">
    <property type="entry name" value="GNAT"/>
    <property type="match status" value="1"/>
</dbReference>
<evidence type="ECO:0000256" key="1">
    <source>
        <dbReference type="ARBA" id="ARBA00022679"/>
    </source>
</evidence>
<evidence type="ECO:0000313" key="4">
    <source>
        <dbReference type="EMBL" id="CAA9278601.1"/>
    </source>
</evidence>
<feature type="domain" description="N-acetyltransferase" evidence="3">
    <location>
        <begin position="5"/>
        <end position="162"/>
    </location>
</feature>
<dbReference type="AlphaFoldDB" id="A0A6J4JJ02"/>
<keyword evidence="1" id="KW-0808">Transferase</keyword>
<evidence type="ECO:0000259" key="3">
    <source>
        <dbReference type="PROSITE" id="PS51186"/>
    </source>
</evidence>
<accession>A0A6J4JJ02</accession>
<dbReference type="GO" id="GO:0016747">
    <property type="term" value="F:acyltransferase activity, transferring groups other than amino-acyl groups"/>
    <property type="evidence" value="ECO:0007669"/>
    <property type="project" value="InterPro"/>
</dbReference>
<dbReference type="Gene3D" id="3.40.630.30">
    <property type="match status" value="1"/>
</dbReference>